<protein>
    <recommendedName>
        <fullName evidence="4">DUF3278 domain-containing protein</fullName>
    </recommendedName>
</protein>
<feature type="transmembrane region" description="Helical" evidence="1">
    <location>
        <begin position="163"/>
        <end position="181"/>
    </location>
</feature>
<dbReference type="Proteomes" id="UP000286990">
    <property type="component" value="Unassembled WGS sequence"/>
</dbReference>
<keyword evidence="1" id="KW-0812">Transmembrane</keyword>
<name>A0A426RH48_9FLAO</name>
<dbReference type="OrthoDB" id="1160385at2"/>
<dbReference type="RefSeq" id="WP_125223060.1">
    <property type="nucleotide sequence ID" value="NZ_QUSX01000002.1"/>
</dbReference>
<organism evidence="2 3">
    <name type="scientific">Maribacter algicola</name>
    <dbReference type="NCBI Taxonomy" id="2498892"/>
    <lineage>
        <taxon>Bacteria</taxon>
        <taxon>Pseudomonadati</taxon>
        <taxon>Bacteroidota</taxon>
        <taxon>Flavobacteriia</taxon>
        <taxon>Flavobacteriales</taxon>
        <taxon>Flavobacteriaceae</taxon>
        <taxon>Maribacter</taxon>
    </lineage>
</organism>
<evidence type="ECO:0000256" key="1">
    <source>
        <dbReference type="SAM" id="Phobius"/>
    </source>
</evidence>
<feature type="transmembrane region" description="Helical" evidence="1">
    <location>
        <begin position="128"/>
        <end position="148"/>
    </location>
</feature>
<proteinExistence type="predicted"/>
<sequence>MELEELQANWMAMSQELEKQKKLTNEIILKMTRNNYRNKFSKLNNYENVGAIICYILAGFIIFNFWKLDTLYLKLSGVFTLAFLTILPTLVLRALHRIKNLDILTKSYRENLIAYTKEKKRLLKLQQIAIAVSFISLLFSPALALKLLRDKTLILSEMKPEQIIAIVFVIVLMVFVSRWGYRSYKKVTNSAEALLEDLEA</sequence>
<feature type="transmembrane region" description="Helical" evidence="1">
    <location>
        <begin position="46"/>
        <end position="66"/>
    </location>
</feature>
<keyword evidence="3" id="KW-1185">Reference proteome</keyword>
<comment type="caution">
    <text evidence="2">The sequence shown here is derived from an EMBL/GenBank/DDBJ whole genome shotgun (WGS) entry which is preliminary data.</text>
</comment>
<accession>A0A426RH48</accession>
<dbReference type="AlphaFoldDB" id="A0A426RH48"/>
<evidence type="ECO:0008006" key="4">
    <source>
        <dbReference type="Google" id="ProtNLM"/>
    </source>
</evidence>
<evidence type="ECO:0000313" key="2">
    <source>
        <dbReference type="EMBL" id="RRQ48341.1"/>
    </source>
</evidence>
<feature type="transmembrane region" description="Helical" evidence="1">
    <location>
        <begin position="72"/>
        <end position="92"/>
    </location>
</feature>
<reference evidence="3" key="1">
    <citation type="submission" date="2018-08" db="EMBL/GenBank/DDBJ databases">
        <authorList>
            <person name="Khan S.A."/>
            <person name="J S.E."/>
        </authorList>
    </citation>
    <scope>NUCLEOTIDE SEQUENCE [LARGE SCALE GENOMIC DNA]</scope>
    <source>
        <strain evidence="3">PoM-212</strain>
    </source>
</reference>
<evidence type="ECO:0000313" key="3">
    <source>
        <dbReference type="Proteomes" id="UP000286990"/>
    </source>
</evidence>
<gene>
    <name evidence="2" type="ORF">DZC72_11530</name>
</gene>
<dbReference type="EMBL" id="QUSX01000002">
    <property type="protein sequence ID" value="RRQ48341.1"/>
    <property type="molecule type" value="Genomic_DNA"/>
</dbReference>
<keyword evidence="1" id="KW-1133">Transmembrane helix</keyword>
<reference evidence="3" key="2">
    <citation type="submission" date="2018-12" db="EMBL/GenBank/DDBJ databases">
        <title>Maribacter lutimaris sp. nov., isolated from marine sediment.</title>
        <authorList>
            <person name="Kim K.K."/>
        </authorList>
    </citation>
    <scope>NUCLEOTIDE SEQUENCE [LARGE SCALE GENOMIC DNA]</scope>
    <source>
        <strain evidence="3">PoM-212</strain>
    </source>
</reference>
<keyword evidence="1" id="KW-0472">Membrane</keyword>